<evidence type="ECO:0000313" key="1">
    <source>
        <dbReference type="EMBL" id="KAH7254585.1"/>
    </source>
</evidence>
<gene>
    <name evidence="1" type="ORF">B0J15DRAFT_535823</name>
</gene>
<dbReference type="PANTHER" id="PTHR38797">
    <property type="entry name" value="NUCLEAR PORE COMPLEX PROTEIN NUP85-RELATED"/>
    <property type="match status" value="1"/>
</dbReference>
<dbReference type="EMBL" id="JAGTJS010000010">
    <property type="protein sequence ID" value="KAH7254585.1"/>
    <property type="molecule type" value="Genomic_DNA"/>
</dbReference>
<sequence length="308" mass="34349">MPSIQLKVEVENAPDFADDVVDILNSVLAAKSTPVQAAKALDSLCTEESDPAIFLALFWELFHPLARQIPYDSQDQDLLAAVVQALDELPPRTVTFKAGWGETADHAGPLWENLRETVAAHFYDTFGDSDLPASGEEYRKQRKLNLNAFAARVTSLLNLSTEMYFLWAMVDGLEGTMTFVWGAPDVINEDPAAVDKYDIKTAAAWMIQTAHVFYGRDEEVRGGGGGPLWMLPKKEGLRLRRRYKGTDGLCPLRWQLWKDRLAGFRDTEALDAHLRKEAGDAYAAMETAETLAKRQDIGMDENKHNEGS</sequence>
<dbReference type="PANTHER" id="PTHR38797:SF4">
    <property type="entry name" value="NUCLEAR PORE COMPLEX PROTEIN NUP85"/>
    <property type="match status" value="1"/>
</dbReference>
<proteinExistence type="predicted"/>
<dbReference type="Pfam" id="PF12311">
    <property type="entry name" value="DUF3632"/>
    <property type="match status" value="1"/>
</dbReference>
<name>A0A9P9HC24_FUSSL</name>
<keyword evidence="2" id="KW-1185">Reference proteome</keyword>
<protein>
    <submittedName>
        <fullName evidence="1">Uncharacterized protein</fullName>
    </submittedName>
</protein>
<dbReference type="InterPro" id="IPR053204">
    <property type="entry name" value="Oxopyrrolidines_Biosynth-assoc"/>
</dbReference>
<dbReference type="Proteomes" id="UP000736672">
    <property type="component" value="Unassembled WGS sequence"/>
</dbReference>
<reference evidence="1" key="1">
    <citation type="journal article" date="2021" name="Nat. Commun.">
        <title>Genetic determinants of endophytism in the Arabidopsis root mycobiome.</title>
        <authorList>
            <person name="Mesny F."/>
            <person name="Miyauchi S."/>
            <person name="Thiergart T."/>
            <person name="Pickel B."/>
            <person name="Atanasova L."/>
            <person name="Karlsson M."/>
            <person name="Huettel B."/>
            <person name="Barry K.W."/>
            <person name="Haridas S."/>
            <person name="Chen C."/>
            <person name="Bauer D."/>
            <person name="Andreopoulos W."/>
            <person name="Pangilinan J."/>
            <person name="LaButti K."/>
            <person name="Riley R."/>
            <person name="Lipzen A."/>
            <person name="Clum A."/>
            <person name="Drula E."/>
            <person name="Henrissat B."/>
            <person name="Kohler A."/>
            <person name="Grigoriev I.V."/>
            <person name="Martin F.M."/>
            <person name="Hacquard S."/>
        </authorList>
    </citation>
    <scope>NUCLEOTIDE SEQUENCE</scope>
    <source>
        <strain evidence="1">FSSC 5 MPI-SDFR-AT-0091</strain>
    </source>
</reference>
<comment type="caution">
    <text evidence="1">The sequence shown here is derived from an EMBL/GenBank/DDBJ whole genome shotgun (WGS) entry which is preliminary data.</text>
</comment>
<dbReference type="InterPro" id="IPR022085">
    <property type="entry name" value="OpdG"/>
</dbReference>
<accession>A0A9P9HC24</accession>
<dbReference type="AlphaFoldDB" id="A0A9P9HC24"/>
<dbReference type="OrthoDB" id="3350591at2759"/>
<organism evidence="1 2">
    <name type="scientific">Fusarium solani</name>
    <name type="common">Filamentous fungus</name>
    <dbReference type="NCBI Taxonomy" id="169388"/>
    <lineage>
        <taxon>Eukaryota</taxon>
        <taxon>Fungi</taxon>
        <taxon>Dikarya</taxon>
        <taxon>Ascomycota</taxon>
        <taxon>Pezizomycotina</taxon>
        <taxon>Sordariomycetes</taxon>
        <taxon>Hypocreomycetidae</taxon>
        <taxon>Hypocreales</taxon>
        <taxon>Nectriaceae</taxon>
        <taxon>Fusarium</taxon>
        <taxon>Fusarium solani species complex</taxon>
    </lineage>
</organism>
<evidence type="ECO:0000313" key="2">
    <source>
        <dbReference type="Proteomes" id="UP000736672"/>
    </source>
</evidence>